<accession>A0AAD7GK22</accession>
<gene>
    <name evidence="1" type="ORF">B0H17DRAFT_931548</name>
</gene>
<keyword evidence="2" id="KW-1185">Reference proteome</keyword>
<feature type="non-terminal residue" evidence="1">
    <location>
        <position position="1"/>
    </location>
</feature>
<evidence type="ECO:0008006" key="3">
    <source>
        <dbReference type="Google" id="ProtNLM"/>
    </source>
</evidence>
<name>A0AAD7GK22_MYCRO</name>
<organism evidence="1 2">
    <name type="scientific">Mycena rosella</name>
    <name type="common">Pink bonnet</name>
    <name type="synonym">Agaricus rosellus</name>
    <dbReference type="NCBI Taxonomy" id="1033263"/>
    <lineage>
        <taxon>Eukaryota</taxon>
        <taxon>Fungi</taxon>
        <taxon>Dikarya</taxon>
        <taxon>Basidiomycota</taxon>
        <taxon>Agaricomycotina</taxon>
        <taxon>Agaricomycetes</taxon>
        <taxon>Agaricomycetidae</taxon>
        <taxon>Agaricales</taxon>
        <taxon>Marasmiineae</taxon>
        <taxon>Mycenaceae</taxon>
        <taxon>Mycena</taxon>
    </lineage>
</organism>
<protein>
    <recommendedName>
        <fullName evidence="3">F-box domain-containing protein</fullName>
    </recommendedName>
</protein>
<dbReference type="Proteomes" id="UP001221757">
    <property type="component" value="Unassembled WGS sequence"/>
</dbReference>
<sequence length="219" mass="24368">VRRLPLDIIREIFVTCLPTDRNCAMSAVEAPILLGRICSAWRAISLSTPRLWAKLHIFEPLPPSPSAVAFFEKSLVQRIEATKLWLRRSGQCPLSISIKATDHDIDSPASIKQILQALLPFASCWEHLTFTIQFSALATVSHLTEADVPMLQSVTIWKQNFGHYNRYSLFTIATRTRGAGGRKSWVCPPNGYLCIACGCGPSATRPSQPIRVPGELREK</sequence>
<dbReference type="AlphaFoldDB" id="A0AAD7GK22"/>
<reference evidence="1" key="1">
    <citation type="submission" date="2023-03" db="EMBL/GenBank/DDBJ databases">
        <title>Massive genome expansion in bonnet fungi (Mycena s.s.) driven by repeated elements and novel gene families across ecological guilds.</title>
        <authorList>
            <consortium name="Lawrence Berkeley National Laboratory"/>
            <person name="Harder C.B."/>
            <person name="Miyauchi S."/>
            <person name="Viragh M."/>
            <person name="Kuo A."/>
            <person name="Thoen E."/>
            <person name="Andreopoulos B."/>
            <person name="Lu D."/>
            <person name="Skrede I."/>
            <person name="Drula E."/>
            <person name="Henrissat B."/>
            <person name="Morin E."/>
            <person name="Kohler A."/>
            <person name="Barry K."/>
            <person name="LaButti K."/>
            <person name="Morin E."/>
            <person name="Salamov A."/>
            <person name="Lipzen A."/>
            <person name="Mereny Z."/>
            <person name="Hegedus B."/>
            <person name="Baldrian P."/>
            <person name="Stursova M."/>
            <person name="Weitz H."/>
            <person name="Taylor A."/>
            <person name="Grigoriev I.V."/>
            <person name="Nagy L.G."/>
            <person name="Martin F."/>
            <person name="Kauserud H."/>
        </authorList>
    </citation>
    <scope>NUCLEOTIDE SEQUENCE</scope>
    <source>
        <strain evidence="1">CBHHK067</strain>
    </source>
</reference>
<evidence type="ECO:0000313" key="1">
    <source>
        <dbReference type="EMBL" id="KAJ7694552.1"/>
    </source>
</evidence>
<comment type="caution">
    <text evidence="1">The sequence shown here is derived from an EMBL/GenBank/DDBJ whole genome shotgun (WGS) entry which is preliminary data.</text>
</comment>
<evidence type="ECO:0000313" key="2">
    <source>
        <dbReference type="Proteomes" id="UP001221757"/>
    </source>
</evidence>
<proteinExistence type="predicted"/>
<dbReference type="EMBL" id="JARKIE010000041">
    <property type="protein sequence ID" value="KAJ7694552.1"/>
    <property type="molecule type" value="Genomic_DNA"/>
</dbReference>